<reference evidence="22" key="1">
    <citation type="submission" date="2015-09" db="EMBL/GenBank/DDBJ databases">
        <authorList>
            <person name="Sai Rama Sridatta P."/>
        </authorList>
    </citation>
    <scope>NUCLEOTIDE SEQUENCE [LARGE SCALE GENOMIC DNA]</scope>
</reference>
<dbReference type="SUPFAM" id="SSF103652">
    <property type="entry name" value="G protein-binding domain"/>
    <property type="match status" value="2"/>
</dbReference>
<evidence type="ECO:0000313" key="21">
    <source>
        <dbReference type="Ensembl" id="ENSLCAP00010001805.1"/>
    </source>
</evidence>
<evidence type="ECO:0000256" key="14">
    <source>
        <dbReference type="ARBA" id="ARBA00023212"/>
    </source>
</evidence>
<dbReference type="GO" id="GO:0015031">
    <property type="term" value="P:protein transport"/>
    <property type="evidence" value="ECO:0007669"/>
    <property type="project" value="UniProtKB-KW"/>
</dbReference>
<organism evidence="21 22">
    <name type="scientific">Lates calcarifer</name>
    <name type="common">Barramundi</name>
    <name type="synonym">Holocentrus calcarifer</name>
    <dbReference type="NCBI Taxonomy" id="8187"/>
    <lineage>
        <taxon>Eukaryota</taxon>
        <taxon>Metazoa</taxon>
        <taxon>Chordata</taxon>
        <taxon>Craniata</taxon>
        <taxon>Vertebrata</taxon>
        <taxon>Euteleostomi</taxon>
        <taxon>Actinopterygii</taxon>
        <taxon>Neopterygii</taxon>
        <taxon>Teleostei</taxon>
        <taxon>Neoteleostei</taxon>
        <taxon>Acanthomorphata</taxon>
        <taxon>Carangaria</taxon>
        <taxon>Carangaria incertae sedis</taxon>
        <taxon>Centropomidae</taxon>
        <taxon>Lates</taxon>
    </lineage>
</organism>
<comment type="similarity">
    <text evidence="4">Belongs to the rabaptin family.</text>
</comment>
<evidence type="ECO:0000256" key="11">
    <source>
        <dbReference type="ARBA" id="ARBA00022794"/>
    </source>
</evidence>
<comment type="subcellular location">
    <subcellularLocation>
        <location evidence="1">Cytoplasm</location>
        <location evidence="1">Cytoskeleton</location>
        <location evidence="1">Cilium basal body</location>
    </subcellularLocation>
    <subcellularLocation>
        <location evidence="2">Cytoplasm</location>
        <location evidence="2">Cytoskeleton</location>
        <location evidence="2">Microtubule organizing center</location>
        <location evidence="2">Centrosome</location>
    </subcellularLocation>
    <subcellularLocation>
        <location evidence="3">Early endosome</location>
    </subcellularLocation>
</comment>
<keyword evidence="6" id="KW-0813">Transport</keyword>
<evidence type="ECO:0000256" key="16">
    <source>
        <dbReference type="ARBA" id="ARBA00045310"/>
    </source>
</evidence>
<dbReference type="Gene3D" id="1.20.5.340">
    <property type="match status" value="1"/>
</dbReference>
<dbReference type="InParanoid" id="A0A4W6BLP7"/>
<evidence type="ECO:0000256" key="15">
    <source>
        <dbReference type="ARBA" id="ARBA00023273"/>
    </source>
</evidence>
<evidence type="ECO:0000256" key="17">
    <source>
        <dbReference type="SAM" id="Coils"/>
    </source>
</evidence>
<keyword evidence="11" id="KW-0970">Cilium biogenesis/degradation</keyword>
<feature type="domain" description="Rabaptin coiled-coil" evidence="19">
    <location>
        <begin position="7"/>
        <end position="71"/>
    </location>
</feature>
<keyword evidence="13 17" id="KW-0175">Coiled coil</keyword>
<dbReference type="Pfam" id="PF09311">
    <property type="entry name" value="Rab5-bind"/>
    <property type="match status" value="1"/>
</dbReference>
<feature type="compositionally biased region" description="Low complexity" evidence="18">
    <location>
        <begin position="103"/>
        <end position="115"/>
    </location>
</feature>
<dbReference type="GO" id="GO:0005813">
    <property type="term" value="C:centrosome"/>
    <property type="evidence" value="ECO:0007669"/>
    <property type="project" value="UniProtKB-SubCell"/>
</dbReference>
<feature type="region of interest" description="Disordered" evidence="18">
    <location>
        <begin position="83"/>
        <end position="128"/>
    </location>
</feature>
<evidence type="ECO:0000256" key="9">
    <source>
        <dbReference type="ARBA" id="ARBA00022583"/>
    </source>
</evidence>
<dbReference type="Pfam" id="PF03528">
    <property type="entry name" value="Rabaptin"/>
    <property type="match status" value="1"/>
</dbReference>
<dbReference type="InterPro" id="IPR015390">
    <property type="entry name" value="Rabaptin_Rab5-bd_dom"/>
</dbReference>
<feature type="coiled-coil region" evidence="17">
    <location>
        <begin position="38"/>
        <end position="76"/>
    </location>
</feature>
<dbReference type="STRING" id="8187.ENSLCAP00010001805"/>
<keyword evidence="22" id="KW-1185">Reference proteome</keyword>
<comment type="function">
    <text evidence="16">Plays a role in membrane trafficking and in homotypic early endosome fusion. Participates in arteriogenesis by regulating vascular endothelial growth factor receptor 2/VEGFR2 cell surface expression and endosomal trafficking. By interacting with SDCCAG8, localizes to centrosomes and plays a critical role in ciliogenesis.</text>
</comment>
<evidence type="ECO:0000256" key="7">
    <source>
        <dbReference type="ARBA" id="ARBA00022490"/>
    </source>
</evidence>
<keyword evidence="15" id="KW-0966">Cell projection</keyword>
<proteinExistence type="inferred from homology"/>
<dbReference type="Proteomes" id="UP000314980">
    <property type="component" value="Unassembled WGS sequence"/>
</dbReference>
<dbReference type="Gene3D" id="1.20.5.730">
    <property type="entry name" value="Single helix bin"/>
    <property type="match status" value="1"/>
</dbReference>
<keyword evidence="10" id="KW-0967">Endosome</keyword>
<keyword evidence="12" id="KW-0653">Protein transport</keyword>
<feature type="coiled-coil region" evidence="17">
    <location>
        <begin position="215"/>
        <end position="249"/>
    </location>
</feature>
<evidence type="ECO:0000259" key="20">
    <source>
        <dbReference type="Pfam" id="PF09311"/>
    </source>
</evidence>
<keyword evidence="9" id="KW-0254">Endocytosis</keyword>
<dbReference type="GeneTree" id="ENSGT00530000063743"/>
<evidence type="ECO:0000256" key="10">
    <source>
        <dbReference type="ARBA" id="ARBA00022753"/>
    </source>
</evidence>
<evidence type="ECO:0000256" key="6">
    <source>
        <dbReference type="ARBA" id="ARBA00022448"/>
    </source>
</evidence>
<evidence type="ECO:0000313" key="22">
    <source>
        <dbReference type="Proteomes" id="UP000314980"/>
    </source>
</evidence>
<dbReference type="GO" id="GO:0005096">
    <property type="term" value="F:GTPase activator activity"/>
    <property type="evidence" value="ECO:0007669"/>
    <property type="project" value="InterPro"/>
</dbReference>
<keyword evidence="8" id="KW-0597">Phosphoprotein</keyword>
<keyword evidence="14" id="KW-0206">Cytoskeleton</keyword>
<evidence type="ECO:0000259" key="19">
    <source>
        <dbReference type="Pfam" id="PF03528"/>
    </source>
</evidence>
<evidence type="ECO:0000256" key="5">
    <source>
        <dbReference type="ARBA" id="ARBA00019765"/>
    </source>
</evidence>
<feature type="coiled-coil region" evidence="17">
    <location>
        <begin position="391"/>
        <end position="425"/>
    </location>
</feature>
<dbReference type="PANTHER" id="PTHR31179:SF6">
    <property type="entry name" value="RAB GTPASE-BINDING EFFECTOR PROTEIN 2"/>
    <property type="match status" value="1"/>
</dbReference>
<evidence type="ECO:0000256" key="13">
    <source>
        <dbReference type="ARBA" id="ARBA00023054"/>
    </source>
</evidence>
<evidence type="ECO:0000256" key="18">
    <source>
        <dbReference type="SAM" id="MobiDB-lite"/>
    </source>
</evidence>
<protein>
    <recommendedName>
        <fullName evidence="5">Rab GTPase-binding effector protein 2</fullName>
    </recommendedName>
</protein>
<reference evidence="21" key="3">
    <citation type="submission" date="2025-09" db="UniProtKB">
        <authorList>
            <consortium name="Ensembl"/>
        </authorList>
    </citation>
    <scope>IDENTIFICATION</scope>
</reference>
<dbReference type="FunCoup" id="A0A4W6BLP7">
    <property type="interactions" value="475"/>
</dbReference>
<dbReference type="GO" id="GO:0030030">
    <property type="term" value="P:cell projection organization"/>
    <property type="evidence" value="ECO:0007669"/>
    <property type="project" value="UniProtKB-KW"/>
</dbReference>
<keyword evidence="7" id="KW-0963">Cytoplasm</keyword>
<reference evidence="21" key="2">
    <citation type="submission" date="2025-08" db="UniProtKB">
        <authorList>
            <consortium name="Ensembl"/>
        </authorList>
    </citation>
    <scope>IDENTIFICATION</scope>
</reference>
<dbReference type="PANTHER" id="PTHR31179">
    <property type="entry name" value="RAB GTPASE-BINDING EFFECTOR PROTEIN"/>
    <property type="match status" value="1"/>
</dbReference>
<name>A0A4W6BLP7_LATCA</name>
<evidence type="ECO:0000256" key="1">
    <source>
        <dbReference type="ARBA" id="ARBA00004120"/>
    </source>
</evidence>
<dbReference type="GO" id="GO:0008083">
    <property type="term" value="F:growth factor activity"/>
    <property type="evidence" value="ECO:0007669"/>
    <property type="project" value="InterPro"/>
</dbReference>
<feature type="domain" description="Rabaptin GTPase-Rab5 binding" evidence="20">
    <location>
        <begin position="389"/>
        <end position="489"/>
    </location>
</feature>
<dbReference type="GO" id="GO:0005769">
    <property type="term" value="C:early endosome"/>
    <property type="evidence" value="ECO:0007669"/>
    <property type="project" value="UniProtKB-SubCell"/>
</dbReference>
<dbReference type="AlphaFoldDB" id="A0A4W6BLP7"/>
<evidence type="ECO:0000256" key="2">
    <source>
        <dbReference type="ARBA" id="ARBA00004300"/>
    </source>
</evidence>
<sequence length="513" mass="57289">MSSNTEDTEASLQAQLAECRAQVEHWQGVATICELSKQEELAELQKQCDQEIQSLQEALRETAAQYEARISVLQSQPVEWRRASGQNTISGRKGRMDADVSGNESSTSLNNSLTEAEVTASADRTHGQQAELEAAAEGEGAPLMTEGYFSLRHCDSASLSSFSLDTPSLPRKLNAQEDTDSLVSTGTLVPEAIYLPPAGHRLVTHNDWDTLNSQVSELRGEVSRLLAEKEELERELDKQTNHMHKQVTMLQSQVQTSESLLQDLQKSFSQSQNAVQSRLAELSFSQRKMCSELSRLKGEEVEDDVPDSSSSFPATLQGAHCEERLRIEIVNLRDQLNTRTEENGLWITVLFRQFSCTDTVLTVTHFLFLLFSIPARFHFHLLSSEVLEVQLSSLKTETERIQAQKDQLQAELLACRTELEALRVALSHVQSTNKTLHNEKAALHQQCLELRSQIISLRSQVDTSQTVQRDFVQLSQSLQVKLELIRQAESLEQVREILEEGVSEAGSSPADAS</sequence>
<evidence type="ECO:0000256" key="8">
    <source>
        <dbReference type="ARBA" id="ARBA00022553"/>
    </source>
</evidence>
<evidence type="ECO:0000256" key="3">
    <source>
        <dbReference type="ARBA" id="ARBA00004412"/>
    </source>
</evidence>
<dbReference type="GO" id="GO:0006897">
    <property type="term" value="P:endocytosis"/>
    <property type="evidence" value="ECO:0007669"/>
    <property type="project" value="UniProtKB-KW"/>
</dbReference>
<dbReference type="Ensembl" id="ENSLCAT00010001871.1">
    <property type="protein sequence ID" value="ENSLCAP00010001805.1"/>
    <property type="gene ID" value="ENSLCAG00010001019.1"/>
</dbReference>
<dbReference type="InterPro" id="IPR018514">
    <property type="entry name" value="Rabaptin_CC"/>
</dbReference>
<evidence type="ECO:0000256" key="4">
    <source>
        <dbReference type="ARBA" id="ARBA00006603"/>
    </source>
</evidence>
<evidence type="ECO:0000256" key="12">
    <source>
        <dbReference type="ARBA" id="ARBA00022927"/>
    </source>
</evidence>
<accession>A0A4W6BLP7</accession>
<dbReference type="InterPro" id="IPR003914">
    <property type="entry name" value="Rabaptin"/>
</dbReference>